<keyword evidence="2" id="KW-1185">Reference proteome</keyword>
<dbReference type="EMBL" id="DYDO01000011">
    <property type="protein sequence ID" value="DBA16063.1"/>
    <property type="molecule type" value="Genomic_DNA"/>
</dbReference>
<sequence length="150" mass="16548">MFSLAKPPLTLILSGERKEELSPNCTVETIILSSGMPLIYRSGIPMRKTIILKLESSGTDMDLSFILRAAIDDDERGLEPILLVAEVGFFFPPETGSPLELSESDSSPGYSEMLLLSSSLDIGLWGIVRKAEPQQHYRTSCRSEKEATIK</sequence>
<reference evidence="1" key="1">
    <citation type="thesis" date="2020" institute="ProQuest LLC" country="789 East Eisenhower Parkway, Ann Arbor, MI, USA">
        <title>Comparative Genomics and Chromosome Evolution.</title>
        <authorList>
            <person name="Mudd A.B."/>
        </authorList>
    </citation>
    <scope>NUCLEOTIDE SEQUENCE</scope>
    <source>
        <strain evidence="1">1538</strain>
        <tissue evidence="1">Blood</tissue>
    </source>
</reference>
<accession>A0AAV2ZPL8</accession>
<proteinExistence type="predicted"/>
<dbReference type="AlphaFoldDB" id="A0AAV2ZPL8"/>
<gene>
    <name evidence="1" type="ORF">GDO54_003497</name>
</gene>
<dbReference type="Proteomes" id="UP001181693">
    <property type="component" value="Unassembled WGS sequence"/>
</dbReference>
<name>A0AAV2ZPL8_PYXAD</name>
<protein>
    <submittedName>
        <fullName evidence="1">Uncharacterized protein</fullName>
    </submittedName>
</protein>
<evidence type="ECO:0000313" key="2">
    <source>
        <dbReference type="Proteomes" id="UP001181693"/>
    </source>
</evidence>
<evidence type="ECO:0000313" key="1">
    <source>
        <dbReference type="EMBL" id="DBA16063.1"/>
    </source>
</evidence>
<comment type="caution">
    <text evidence="1">The sequence shown here is derived from an EMBL/GenBank/DDBJ whole genome shotgun (WGS) entry which is preliminary data.</text>
</comment>
<organism evidence="1 2">
    <name type="scientific">Pyxicephalus adspersus</name>
    <name type="common">African bullfrog</name>
    <dbReference type="NCBI Taxonomy" id="30357"/>
    <lineage>
        <taxon>Eukaryota</taxon>
        <taxon>Metazoa</taxon>
        <taxon>Chordata</taxon>
        <taxon>Craniata</taxon>
        <taxon>Vertebrata</taxon>
        <taxon>Euteleostomi</taxon>
        <taxon>Amphibia</taxon>
        <taxon>Batrachia</taxon>
        <taxon>Anura</taxon>
        <taxon>Neobatrachia</taxon>
        <taxon>Ranoidea</taxon>
        <taxon>Pyxicephalidae</taxon>
        <taxon>Pyxicephalinae</taxon>
        <taxon>Pyxicephalus</taxon>
    </lineage>
</organism>